<dbReference type="SUPFAM" id="SSF90123">
    <property type="entry name" value="ABC transporter transmembrane region"/>
    <property type="match status" value="1"/>
</dbReference>
<reference evidence="12" key="1">
    <citation type="submission" date="2025-08" db="UniProtKB">
        <authorList>
            <consortium name="RefSeq"/>
        </authorList>
    </citation>
    <scope>IDENTIFICATION</scope>
</reference>
<feature type="domain" description="ABC transmembrane type-1" evidence="10">
    <location>
        <begin position="1"/>
        <end position="58"/>
    </location>
</feature>
<accession>A0ABM1VY43</accession>
<evidence type="ECO:0000256" key="5">
    <source>
        <dbReference type="ARBA" id="ARBA00022741"/>
    </source>
</evidence>
<evidence type="ECO:0000256" key="4">
    <source>
        <dbReference type="ARBA" id="ARBA00022737"/>
    </source>
</evidence>
<feature type="domain" description="ABC transporter" evidence="9">
    <location>
        <begin position="95"/>
        <end position="329"/>
    </location>
</feature>
<feature type="non-terminal residue" evidence="12">
    <location>
        <position position="1"/>
    </location>
</feature>
<dbReference type="Gene3D" id="3.40.50.300">
    <property type="entry name" value="P-loop containing nucleotide triphosphate hydrolases"/>
    <property type="match status" value="1"/>
</dbReference>
<comment type="subcellular location">
    <subcellularLocation>
        <location evidence="1">Vacuole membrane</location>
        <topology evidence="1">Multi-pass membrane protein</topology>
    </subcellularLocation>
</comment>
<keyword evidence="2" id="KW-0813">Transport</keyword>
<evidence type="ECO:0000256" key="8">
    <source>
        <dbReference type="ARBA" id="ARBA00023136"/>
    </source>
</evidence>
<dbReference type="PANTHER" id="PTHR24223:SF443">
    <property type="entry name" value="MULTIDRUG-RESISTANCE LIKE PROTEIN 1, ISOFORM I"/>
    <property type="match status" value="1"/>
</dbReference>
<dbReference type="InterPro" id="IPR017871">
    <property type="entry name" value="ABC_transporter-like_CS"/>
</dbReference>
<dbReference type="InterPro" id="IPR027417">
    <property type="entry name" value="P-loop_NTPase"/>
</dbReference>
<evidence type="ECO:0000313" key="11">
    <source>
        <dbReference type="Proteomes" id="UP000694888"/>
    </source>
</evidence>
<keyword evidence="5" id="KW-0547">Nucleotide-binding</keyword>
<dbReference type="CDD" id="cd03244">
    <property type="entry name" value="ABCC_MRP_domain2"/>
    <property type="match status" value="1"/>
</dbReference>
<dbReference type="Gene3D" id="1.20.1560.10">
    <property type="entry name" value="ABC transporter type 1, transmembrane domain"/>
    <property type="match status" value="1"/>
</dbReference>
<organism evidence="11 12">
    <name type="scientific">Aplysia californica</name>
    <name type="common">California sea hare</name>
    <dbReference type="NCBI Taxonomy" id="6500"/>
    <lineage>
        <taxon>Eukaryota</taxon>
        <taxon>Metazoa</taxon>
        <taxon>Spiralia</taxon>
        <taxon>Lophotrochozoa</taxon>
        <taxon>Mollusca</taxon>
        <taxon>Gastropoda</taxon>
        <taxon>Heterobranchia</taxon>
        <taxon>Euthyneura</taxon>
        <taxon>Tectipleura</taxon>
        <taxon>Aplysiida</taxon>
        <taxon>Aplysioidea</taxon>
        <taxon>Aplysiidae</taxon>
        <taxon>Aplysia</taxon>
    </lineage>
</organism>
<evidence type="ECO:0000313" key="12">
    <source>
        <dbReference type="RefSeq" id="XP_035827336.1"/>
    </source>
</evidence>
<dbReference type="InterPro" id="IPR036640">
    <property type="entry name" value="ABC1_TM_sf"/>
</dbReference>
<dbReference type="GeneID" id="118478243"/>
<evidence type="ECO:0000256" key="1">
    <source>
        <dbReference type="ARBA" id="ARBA00004128"/>
    </source>
</evidence>
<dbReference type="PROSITE" id="PS50893">
    <property type="entry name" value="ABC_TRANSPORTER_2"/>
    <property type="match status" value="1"/>
</dbReference>
<evidence type="ECO:0000259" key="10">
    <source>
        <dbReference type="PROSITE" id="PS50929"/>
    </source>
</evidence>
<keyword evidence="4" id="KW-0677">Repeat</keyword>
<name>A0ABM1VY43_APLCA</name>
<keyword evidence="3" id="KW-0812">Transmembrane</keyword>
<keyword evidence="8" id="KW-0472">Membrane</keyword>
<dbReference type="InterPro" id="IPR011527">
    <property type="entry name" value="ABC1_TM_dom"/>
</dbReference>
<dbReference type="InterPro" id="IPR050173">
    <property type="entry name" value="ABC_transporter_C-like"/>
</dbReference>
<proteinExistence type="predicted"/>
<protein>
    <submittedName>
        <fullName evidence="12">Multidrug resistance-associated protein 1-like</fullName>
    </submittedName>
</protein>
<dbReference type="Proteomes" id="UP000694888">
    <property type="component" value="Unplaced"/>
</dbReference>
<evidence type="ECO:0000259" key="9">
    <source>
        <dbReference type="PROSITE" id="PS50893"/>
    </source>
</evidence>
<dbReference type="PROSITE" id="PS50929">
    <property type="entry name" value="ABC_TM1F"/>
    <property type="match status" value="1"/>
</dbReference>
<dbReference type="PANTHER" id="PTHR24223">
    <property type="entry name" value="ATP-BINDING CASSETTE SUB-FAMILY C"/>
    <property type="match status" value="1"/>
</dbReference>
<dbReference type="InterPro" id="IPR003593">
    <property type="entry name" value="AAA+_ATPase"/>
</dbReference>
<dbReference type="RefSeq" id="XP_035827336.1">
    <property type="nucleotide sequence ID" value="XM_035971443.1"/>
</dbReference>
<evidence type="ECO:0000256" key="7">
    <source>
        <dbReference type="ARBA" id="ARBA00022989"/>
    </source>
</evidence>
<evidence type="ECO:0000256" key="2">
    <source>
        <dbReference type="ARBA" id="ARBA00022448"/>
    </source>
</evidence>
<dbReference type="Pfam" id="PF00005">
    <property type="entry name" value="ABC_tran"/>
    <property type="match status" value="1"/>
</dbReference>
<evidence type="ECO:0000256" key="6">
    <source>
        <dbReference type="ARBA" id="ARBA00022840"/>
    </source>
</evidence>
<dbReference type="InterPro" id="IPR003439">
    <property type="entry name" value="ABC_transporter-like_ATP-bd"/>
</dbReference>
<keyword evidence="6" id="KW-0067">ATP-binding</keyword>
<dbReference type="PROSITE" id="PS00211">
    <property type="entry name" value="ABC_TRANSPORTER_1"/>
    <property type="match status" value="1"/>
</dbReference>
<dbReference type="SMART" id="SM00382">
    <property type="entry name" value="AAA"/>
    <property type="match status" value="1"/>
</dbReference>
<sequence length="334" mass="36884">WLRLRLEMLGSIVVLSAALFAILIGDVSGGTVGLAITYALQITGALNMIVLNGTLLESNFVSVERIVEYSNLPQEPDWILPHRRPQEGWPPSGRIEFDGYSTKYRPHLDLVLRNLTFKVEGGEKVGIVGRTGAGKSSLSMGLFRVLEAFQGRIIIDGVDISSLGLHDVRSSLTILPQDPVLFSGTLRMNLDPFMRHSDAEVWKALENAHLKVFVTSLPERLLHVCEEGGQNLSVGQRQLVCLARSLLRKTKVLVLDEATAAVDLETDSLVQKTIREAFQHCTVLTVAHRLNTVIDYDRILVLDKGEVLEFGTPDQLLSNKQGAFYSMAKESGLI</sequence>
<evidence type="ECO:0000256" key="3">
    <source>
        <dbReference type="ARBA" id="ARBA00022692"/>
    </source>
</evidence>
<dbReference type="SUPFAM" id="SSF52540">
    <property type="entry name" value="P-loop containing nucleoside triphosphate hydrolases"/>
    <property type="match status" value="1"/>
</dbReference>
<keyword evidence="7" id="KW-1133">Transmembrane helix</keyword>
<keyword evidence="11" id="KW-1185">Reference proteome</keyword>
<gene>
    <name evidence="12" type="primary">LOC118478243</name>
</gene>